<accession>D5L2A0</accession>
<protein>
    <submittedName>
        <fullName evidence="1">Uncharacterized protein</fullName>
    </submittedName>
</protein>
<dbReference type="EMBL" id="GU735135">
    <property type="protein sequence ID" value="ADE29159.1"/>
    <property type="molecule type" value="Genomic_DNA"/>
</dbReference>
<reference evidence="1" key="1">
    <citation type="journal article" date="2010" name="Environ. Microbiol.">
        <title>The metavirome of a hypersaline environment.</title>
        <authorList>
            <person name="Santos F."/>
            <person name="Yarza P."/>
            <person name="Parro V."/>
            <person name="Briones C."/>
            <person name="Anton J."/>
        </authorList>
    </citation>
    <scope>NUCLEOTIDE SEQUENCE</scope>
</reference>
<proteinExistence type="predicted"/>
<evidence type="ECO:0000313" key="1">
    <source>
        <dbReference type="EMBL" id="ADE29159.1"/>
    </source>
</evidence>
<sequence>MLELLSLIGILLLGVLDAIWNKIQTGRFKIWTFPFRAAKRLLFELRRLGFTVGATRAEKVVIERPTEEV</sequence>
<name>D5L2A0_9VIRU</name>
<organism evidence="1">
    <name type="scientific">uncultured virus</name>
    <dbReference type="NCBI Taxonomy" id="340016"/>
    <lineage>
        <taxon>Viruses</taxon>
        <taxon>environmental samples</taxon>
    </lineage>
</organism>